<organism evidence="2 3">
    <name type="scientific">Streptomyces cupreus</name>
    <dbReference type="NCBI Taxonomy" id="2759956"/>
    <lineage>
        <taxon>Bacteria</taxon>
        <taxon>Bacillati</taxon>
        <taxon>Actinomycetota</taxon>
        <taxon>Actinomycetes</taxon>
        <taxon>Kitasatosporales</taxon>
        <taxon>Streptomycetaceae</taxon>
        <taxon>Streptomyces</taxon>
    </lineage>
</organism>
<gene>
    <name evidence="2" type="ORF">H4N64_22885</name>
</gene>
<reference evidence="2 3" key="1">
    <citation type="submission" date="2020-08" db="EMBL/GenBank/DDBJ databases">
        <title>Streptomyces sp. PSKA01 genome sequencing and assembly.</title>
        <authorList>
            <person name="Mandal S."/>
            <person name="Maiti P.K."/>
            <person name="Das P."/>
        </authorList>
    </citation>
    <scope>NUCLEOTIDE SEQUENCE [LARGE SCALE GENOMIC DNA]</scope>
    <source>
        <strain evidence="2 3">PSKA01</strain>
    </source>
</reference>
<evidence type="ECO:0000259" key="1">
    <source>
        <dbReference type="Pfam" id="PF13751"/>
    </source>
</evidence>
<evidence type="ECO:0000313" key="2">
    <source>
        <dbReference type="EMBL" id="MBC2904411.1"/>
    </source>
</evidence>
<sequence length="134" mass="15148">MSAGPDIRRPTSSSHPQHCIPCPVRQRCTRSKTEARKLALGPREEHEAIRHARQAQQTTTWWLHYSTRAGIEATIGQGIRRCGLRRTRCRGLEKTRTQHVLTAAALDLIRADAWLTGTPLATTRTSRFTRLRSA</sequence>
<keyword evidence="3" id="KW-1185">Reference proteome</keyword>
<dbReference type="EMBL" id="JACMSF010000025">
    <property type="protein sequence ID" value="MBC2904411.1"/>
    <property type="molecule type" value="Genomic_DNA"/>
</dbReference>
<dbReference type="AlphaFoldDB" id="A0A7X1J5D3"/>
<comment type="caution">
    <text evidence="2">The sequence shown here is derived from an EMBL/GenBank/DDBJ whole genome shotgun (WGS) entry which is preliminary data.</text>
</comment>
<dbReference type="Proteomes" id="UP000584670">
    <property type="component" value="Unassembled WGS sequence"/>
</dbReference>
<proteinExistence type="predicted"/>
<feature type="domain" description="Transposase DDE" evidence="1">
    <location>
        <begin position="15"/>
        <end position="110"/>
    </location>
</feature>
<dbReference type="InterPro" id="IPR025668">
    <property type="entry name" value="Tnp_DDE_dom"/>
</dbReference>
<evidence type="ECO:0000313" key="3">
    <source>
        <dbReference type="Proteomes" id="UP000584670"/>
    </source>
</evidence>
<protein>
    <submittedName>
        <fullName evidence="2">Transposase</fullName>
    </submittedName>
</protein>
<dbReference type="Pfam" id="PF13751">
    <property type="entry name" value="DDE_Tnp_1_6"/>
    <property type="match status" value="1"/>
</dbReference>
<accession>A0A7X1J5D3</accession>
<name>A0A7X1J5D3_9ACTN</name>